<reference evidence="1" key="1">
    <citation type="submission" date="2022-11" db="EMBL/GenBank/DDBJ databases">
        <title>Genome Resource of Sclerotinia nivalis Strain SnTB1, a Plant Pathogen Isolated from American Ginseng.</title>
        <authorList>
            <person name="Fan S."/>
        </authorList>
    </citation>
    <scope>NUCLEOTIDE SEQUENCE</scope>
    <source>
        <strain evidence="1">SnTB1</strain>
    </source>
</reference>
<accession>A0A9X0ADM8</accession>
<protein>
    <submittedName>
        <fullName evidence="1">Uncharacterized protein</fullName>
    </submittedName>
</protein>
<gene>
    <name evidence="1" type="ORF">OCU04_010007</name>
</gene>
<proteinExistence type="predicted"/>
<dbReference type="OrthoDB" id="73875at2759"/>
<evidence type="ECO:0000313" key="1">
    <source>
        <dbReference type="EMBL" id="KAJ8060927.1"/>
    </source>
</evidence>
<keyword evidence="2" id="KW-1185">Reference proteome</keyword>
<evidence type="ECO:0000313" key="2">
    <source>
        <dbReference type="Proteomes" id="UP001152300"/>
    </source>
</evidence>
<organism evidence="1 2">
    <name type="scientific">Sclerotinia nivalis</name>
    <dbReference type="NCBI Taxonomy" id="352851"/>
    <lineage>
        <taxon>Eukaryota</taxon>
        <taxon>Fungi</taxon>
        <taxon>Dikarya</taxon>
        <taxon>Ascomycota</taxon>
        <taxon>Pezizomycotina</taxon>
        <taxon>Leotiomycetes</taxon>
        <taxon>Helotiales</taxon>
        <taxon>Sclerotiniaceae</taxon>
        <taxon>Sclerotinia</taxon>
    </lineage>
</organism>
<sequence>MSVDTVRYIRIDDSLEYNCDAMHQVGAEGTIVKLPEGCGFGTYGVISATRSLSNLTVDHELRQRTPSPNPPVHEMDITYDYSLVKRDSGTVYVRVGYWNDIVLVDAVTKGGINESVERRFWSSDASNWKTEFDAIRDLGLPNAYTLNLEQDDIYQLLYSQDESGSCGGEDGWLNIELEGSVQSALRWRVTMVWTISPEISFEEAYGFFDVDMTMVGTIMLDGKASINLAGSTKPAWVFDTDISNFAFSEPGIVSFTPKMNILASMTGQGTIDSDFRLGFRAGTDGYARTNAHLSLDSGNTISVIGGDQQVGVEAYSSSISVKWEDDDTSHLVGSIGTPYMFTNSTSNDALLGCAPNWRTNAAISGDYIGCSGNILTQTGLSTATPASLIGDGSEISKIQFHQIRNTISSYRAPRNFNVQAPSGTTWIITSHKYPNQQGGAFLLSKNPDAGYYWLENPEDCDGIDFTPSGDPDGASWATEHIVELSTFKMILEWMMGDPFTDINSSNLRTSLTPVDEALLNPRRSFQRPWEHWSGTISGSSPIDDIWRAFGDDTNPSVLVNAEKVFNGIKLQIWQGNNAMADDKWKEKGLDDTSEETGKLAAEKGMSTIRAATALFSYLNSLRVHANMVTILNSIHTIFEDFDTAINAERDEDDEIHTATLFSEFVYYALIPRIEGVQDWIERRIGAMITAWTAVFLESLRGLLAKAETAVLLDIGGFDFDAPELPSEE</sequence>
<comment type="caution">
    <text evidence="1">The sequence shown here is derived from an EMBL/GenBank/DDBJ whole genome shotgun (WGS) entry which is preliminary data.</text>
</comment>
<dbReference type="Proteomes" id="UP001152300">
    <property type="component" value="Unassembled WGS sequence"/>
</dbReference>
<dbReference type="AlphaFoldDB" id="A0A9X0ADM8"/>
<name>A0A9X0ADM8_9HELO</name>
<dbReference type="EMBL" id="JAPEIS010000012">
    <property type="protein sequence ID" value="KAJ8060927.1"/>
    <property type="molecule type" value="Genomic_DNA"/>
</dbReference>